<dbReference type="InterPro" id="IPR023606">
    <property type="entry name" value="CoA-Trfase_III_dom_1_sf"/>
</dbReference>
<dbReference type="SUPFAM" id="SSF89796">
    <property type="entry name" value="CoA-transferase family III (CaiB/BaiF)"/>
    <property type="match status" value="1"/>
</dbReference>
<evidence type="ECO:0000313" key="3">
    <source>
        <dbReference type="Proteomes" id="UP000435357"/>
    </source>
</evidence>
<evidence type="ECO:0000256" key="1">
    <source>
        <dbReference type="ARBA" id="ARBA00022679"/>
    </source>
</evidence>
<proteinExistence type="predicted"/>
<keyword evidence="1 2" id="KW-0808">Transferase</keyword>
<protein>
    <submittedName>
        <fullName evidence="2">CoA transferase</fullName>
    </submittedName>
</protein>
<dbReference type="InterPro" id="IPR044855">
    <property type="entry name" value="CoA-Trfase_III_dom3_sf"/>
</dbReference>
<sequence>MYMFNKLTVIELASVLAGPSVGTFFAELGARVIKVENATTGGDMTRHWFSRSEPNSGTSAYFSSVNYKKEYQQRDLNKKEHQDEIHDLIKDADIVLSNFKESTAKKFRVDFESLKKVNPNVILGTITGFPHTSRPAFDVVLQAETGFLSMTGSDHEHLAKMPVAMVDVLAAHQLKEGLLIALLKRQSEPKAYRVNVTLYEAALASLINQGSNYLMTGVSPEPIGTKHPNIAPYGDIFTTSDNRKVVLAVGTQSQFAQLCEYLDMNELKTDQRFCDNASRVKNRKALIDILTKVISQIDRETLMKNLLDRGIPAGAVKTLEEVFADEQAQKLVLTETIDGTKTKRVKGNIFSVSS</sequence>
<dbReference type="OrthoDB" id="9797653at2"/>
<keyword evidence="3" id="KW-1185">Reference proteome</keyword>
<accession>A0A6N6M6T1</accession>
<dbReference type="PANTHER" id="PTHR48207:SF3">
    <property type="entry name" value="SUCCINATE--HYDROXYMETHYLGLUTARATE COA-TRANSFERASE"/>
    <property type="match status" value="1"/>
</dbReference>
<name>A0A6N6M6T1_9FLAO</name>
<comment type="caution">
    <text evidence="2">The sequence shown here is derived from an EMBL/GenBank/DDBJ whole genome shotgun (WGS) entry which is preliminary data.</text>
</comment>
<reference evidence="2 3" key="1">
    <citation type="submission" date="2019-09" db="EMBL/GenBank/DDBJ databases">
        <title>Genomes of Cryomorphaceae.</title>
        <authorList>
            <person name="Bowman J.P."/>
        </authorList>
    </citation>
    <scope>NUCLEOTIDE SEQUENCE [LARGE SCALE GENOMIC DNA]</scope>
    <source>
        <strain evidence="2 3">KCTC 52047</strain>
    </source>
</reference>
<dbReference type="AlphaFoldDB" id="A0A6N6M6T1"/>
<dbReference type="Pfam" id="PF02515">
    <property type="entry name" value="CoA_transf_3"/>
    <property type="match status" value="1"/>
</dbReference>
<evidence type="ECO:0000313" key="2">
    <source>
        <dbReference type="EMBL" id="KAB1065622.1"/>
    </source>
</evidence>
<gene>
    <name evidence="2" type="ORF">F3059_02920</name>
</gene>
<dbReference type="Gene3D" id="3.30.1540.10">
    <property type="entry name" value="formyl-coa transferase, domain 3"/>
    <property type="match status" value="1"/>
</dbReference>
<dbReference type="Gene3D" id="3.40.50.10540">
    <property type="entry name" value="Crotonobetainyl-coa:carnitine coa-transferase, domain 1"/>
    <property type="match status" value="1"/>
</dbReference>
<dbReference type="InterPro" id="IPR003673">
    <property type="entry name" value="CoA-Trfase_fam_III"/>
</dbReference>
<dbReference type="EMBL" id="WACR01000002">
    <property type="protein sequence ID" value="KAB1065622.1"/>
    <property type="molecule type" value="Genomic_DNA"/>
</dbReference>
<dbReference type="PANTHER" id="PTHR48207">
    <property type="entry name" value="SUCCINATE--HYDROXYMETHYLGLUTARATE COA-TRANSFERASE"/>
    <property type="match status" value="1"/>
</dbReference>
<dbReference type="GO" id="GO:0008410">
    <property type="term" value="F:CoA-transferase activity"/>
    <property type="evidence" value="ECO:0007669"/>
    <property type="project" value="TreeGrafter"/>
</dbReference>
<dbReference type="Proteomes" id="UP000435357">
    <property type="component" value="Unassembled WGS sequence"/>
</dbReference>
<dbReference type="InterPro" id="IPR050483">
    <property type="entry name" value="CoA-transferase_III_domain"/>
</dbReference>
<organism evidence="2 3">
    <name type="scientific">Salibacter halophilus</name>
    <dbReference type="NCBI Taxonomy" id="1803916"/>
    <lineage>
        <taxon>Bacteria</taxon>
        <taxon>Pseudomonadati</taxon>
        <taxon>Bacteroidota</taxon>
        <taxon>Flavobacteriia</taxon>
        <taxon>Flavobacteriales</taxon>
        <taxon>Salibacteraceae</taxon>
        <taxon>Salibacter</taxon>
    </lineage>
</organism>